<dbReference type="InterPro" id="IPR002646">
    <property type="entry name" value="PolA_pol_head_dom"/>
</dbReference>
<dbReference type="CDD" id="cd05398">
    <property type="entry name" value="NT_ClassII-CCAase"/>
    <property type="match status" value="1"/>
</dbReference>
<evidence type="ECO:0000313" key="8">
    <source>
        <dbReference type="EMBL" id="CAK7336072.1"/>
    </source>
</evidence>
<evidence type="ECO:0000256" key="5">
    <source>
        <dbReference type="SAM" id="MobiDB-lite"/>
    </source>
</evidence>
<dbReference type="EMBL" id="CAWUPB010000994">
    <property type="protein sequence ID" value="CAK7336072.1"/>
    <property type="molecule type" value="Genomic_DNA"/>
</dbReference>
<keyword evidence="2 4" id="KW-0808">Transferase</keyword>
<evidence type="ECO:0000256" key="4">
    <source>
        <dbReference type="RuleBase" id="RU003953"/>
    </source>
</evidence>
<comment type="similarity">
    <text evidence="1 4">Belongs to the tRNA nucleotidyltransferase/poly(A) polymerase family.</text>
</comment>
<accession>A0AAV1RL40</accession>
<keyword evidence="3" id="KW-0547">Nucleotide-binding</keyword>
<evidence type="ECO:0000256" key="3">
    <source>
        <dbReference type="ARBA" id="ARBA00022741"/>
    </source>
</evidence>
<dbReference type="Pfam" id="PF01743">
    <property type="entry name" value="PolyA_pol"/>
    <property type="match status" value="1"/>
</dbReference>
<dbReference type="Gene3D" id="3.30.460.10">
    <property type="entry name" value="Beta Polymerase, domain 2"/>
    <property type="match status" value="1"/>
</dbReference>
<name>A0AAV1RL40_9ROSI</name>
<reference evidence="8 9" key="1">
    <citation type="submission" date="2024-01" db="EMBL/GenBank/DDBJ databases">
        <authorList>
            <person name="Waweru B."/>
        </authorList>
    </citation>
    <scope>NUCLEOTIDE SEQUENCE [LARGE SCALE GENOMIC DNA]</scope>
</reference>
<gene>
    <name evidence="8" type="ORF">DCAF_LOCUS11076</name>
</gene>
<dbReference type="GO" id="GO:0001680">
    <property type="term" value="P:tRNA 3'-terminal CCA addition"/>
    <property type="evidence" value="ECO:0007669"/>
    <property type="project" value="UniProtKB-ARBA"/>
</dbReference>
<organism evidence="8 9">
    <name type="scientific">Dovyalis caffra</name>
    <dbReference type="NCBI Taxonomy" id="77055"/>
    <lineage>
        <taxon>Eukaryota</taxon>
        <taxon>Viridiplantae</taxon>
        <taxon>Streptophyta</taxon>
        <taxon>Embryophyta</taxon>
        <taxon>Tracheophyta</taxon>
        <taxon>Spermatophyta</taxon>
        <taxon>Magnoliopsida</taxon>
        <taxon>eudicotyledons</taxon>
        <taxon>Gunneridae</taxon>
        <taxon>Pentapetalae</taxon>
        <taxon>rosids</taxon>
        <taxon>fabids</taxon>
        <taxon>Malpighiales</taxon>
        <taxon>Salicaceae</taxon>
        <taxon>Flacourtieae</taxon>
        <taxon>Dovyalis</taxon>
    </lineage>
</organism>
<keyword evidence="9" id="KW-1185">Reference proteome</keyword>
<dbReference type="GO" id="GO:0003723">
    <property type="term" value="F:RNA binding"/>
    <property type="evidence" value="ECO:0007669"/>
    <property type="project" value="UniProtKB-KW"/>
</dbReference>
<evidence type="ECO:0000259" key="6">
    <source>
        <dbReference type="Pfam" id="PF01743"/>
    </source>
</evidence>
<dbReference type="InterPro" id="IPR043519">
    <property type="entry name" value="NT_sf"/>
</dbReference>
<evidence type="ECO:0000256" key="2">
    <source>
        <dbReference type="ARBA" id="ARBA00022679"/>
    </source>
</evidence>
<feature type="domain" description="Poly A polymerase head" evidence="6">
    <location>
        <begin position="88"/>
        <end position="215"/>
    </location>
</feature>
<dbReference type="InterPro" id="IPR032828">
    <property type="entry name" value="PolyA_RNA-bd"/>
</dbReference>
<comment type="caution">
    <text evidence="8">The sequence shown here is derived from an EMBL/GenBank/DDBJ whole genome shotgun (WGS) entry which is preliminary data.</text>
</comment>
<dbReference type="Pfam" id="PF12627">
    <property type="entry name" value="PolyA_pol_RNAbd"/>
    <property type="match status" value="1"/>
</dbReference>
<dbReference type="AlphaFoldDB" id="A0AAV1RL40"/>
<proteinExistence type="inferred from homology"/>
<evidence type="ECO:0000313" key="9">
    <source>
        <dbReference type="Proteomes" id="UP001314170"/>
    </source>
</evidence>
<protein>
    <recommendedName>
        <fullName evidence="10">Poly(A) polymerase</fullName>
    </recommendedName>
</protein>
<dbReference type="GO" id="GO:0000166">
    <property type="term" value="F:nucleotide binding"/>
    <property type="evidence" value="ECO:0007669"/>
    <property type="project" value="UniProtKB-KW"/>
</dbReference>
<dbReference type="PANTHER" id="PTHR43051:SF3">
    <property type="entry name" value="POLYNUCLEOTIDE ADENYLYLTRANSFERASE FAMILY PROTEIN"/>
    <property type="match status" value="1"/>
</dbReference>
<feature type="region of interest" description="Disordered" evidence="5">
    <location>
        <begin position="29"/>
        <end position="53"/>
    </location>
</feature>
<evidence type="ECO:0000256" key="1">
    <source>
        <dbReference type="ARBA" id="ARBA00007265"/>
    </source>
</evidence>
<dbReference type="PANTHER" id="PTHR43051">
    <property type="entry name" value="POLYNUCLEOTIDE ADENYLYLTRANSFERASE FAMILY PROTEIN"/>
    <property type="match status" value="1"/>
</dbReference>
<dbReference type="SUPFAM" id="SSF81891">
    <property type="entry name" value="Poly A polymerase C-terminal region-like"/>
    <property type="match status" value="1"/>
</dbReference>
<dbReference type="Proteomes" id="UP001314170">
    <property type="component" value="Unassembled WGS sequence"/>
</dbReference>
<dbReference type="GO" id="GO:0016779">
    <property type="term" value="F:nucleotidyltransferase activity"/>
    <property type="evidence" value="ECO:0007669"/>
    <property type="project" value="InterPro"/>
</dbReference>
<evidence type="ECO:0008006" key="10">
    <source>
        <dbReference type="Google" id="ProtNLM"/>
    </source>
</evidence>
<dbReference type="Gene3D" id="1.10.3090.10">
    <property type="entry name" value="cca-adding enzyme, domain 2"/>
    <property type="match status" value="1"/>
</dbReference>
<dbReference type="InterPro" id="IPR052191">
    <property type="entry name" value="tRNA_ntf/polyA_polymerase_I"/>
</dbReference>
<keyword evidence="4" id="KW-0694">RNA-binding</keyword>
<sequence length="555" mass="62343">MLSPSSLIRRCSNSVVAVASTIEQAKLDKEEGHVPAANSASKKEKRNGERKASEWKRLDAKELGISNSMISKPTRVVLNGLRKKGYEVYLVGGCVRDLILKRIPKDVDVITSAELKQVRKAFHRCEIVGKRFPICHVHVDDTIVEVSSFSTSALKPGEKFNHDVSKPLGCCECDFIRWRNGLQRDFTINGLMFDPYAKIVYDYMGGMIDIKKAKVHTVVPAHLSFVEDTGRILRAIRIAARLQFGFTKEIALSLKELSHSVRRLDKGRILVELNYMLAYGSAEASLRSLWRFGLLEILLPIQSLFSNLDRLVAPDRPCHPTLQVGIFAFHKALVDQPQDPLVVAAFSLAVHSGGSLLESVEIARRIFQPHETSFPELLEAQSPDSNNALVHKVINFAATVRTALRKMTDEYYVSKAMAKYPKAPSSDLVFIPMTLLLRVSKIFECVKRGMERGFVPKRRRKIDYESLAMGSLEEVRHTFARIVLNTVSPPKQKIFYDLSMASWTAIGKAKRGLRRAKLLTVVVFVDVKKLQLIAHITRAQTKFPATLPPVAKEEN</sequence>
<dbReference type="SUPFAM" id="SSF81301">
    <property type="entry name" value="Nucleotidyltransferase"/>
    <property type="match status" value="1"/>
</dbReference>
<evidence type="ECO:0000259" key="7">
    <source>
        <dbReference type="Pfam" id="PF12627"/>
    </source>
</evidence>
<feature type="domain" description="tRNA nucleotidyltransferase/poly(A) polymerase RNA and SrmB- binding" evidence="7">
    <location>
        <begin position="244"/>
        <end position="302"/>
    </location>
</feature>